<sequence>MPSVVSWRVLRYAVAVACFIIVAIAHSVQDTKMSCDGLPSSTCSQPLRVALHSQAHSSSDSFVVGSEMTCRGLGKAFKDQGHMVQIMFPGNYSSIADNAWDIVFIEGWFPAIAAFIHEIRRLSHGRAKIYFFCLDPDFPGLDTIQQLDVDAFFTNSHEALELLKPHAPHTEFMLLAAESPSNTAPRPVSTASTVVFVGNAIGISTKRDLTTMLREAIPFGLTIYGYAWDLVQEFTPYWGGILPPEDLPRVYSSARVVLGATMDGQRRSGMINNRVFEVLAAGSILINDHYGALEALLGDHILYYTKPGDVTRHMRQLSAFPYSPFELQAFVRSAHTYDHRVRQVVASHTRLPTSQPCASRIHCPTFVVLLDKALMASNYLVALYVQDVIEPALDNLRDVYRVQFAASVDEILQADLTFHDFVLALTCWQCEVDLSLRRKLPHTTVYGKGLYFLEPPPSATHVSLDYYDVLYFTNPFDDDTLSNVRTNRQHAFGLPSRPRPSARPIVSSCDWLVVGDWTDDRQRLVHILDHPTGRSSEEAAINHVVFPEHRRHTLTHTVAYLNASHPDLSVHFASTPTQVIHMLLDEFQCRALYLPSTDDAGGGDWVVGIAATLGLTLHVQPDTNRWSTMFNAVLNSGASWDIQYVADALRFGMTQRLCLGQGGASVRMIWPEDGAAVGDVFDVRFETTRFDLPRDGSVCLFVNGKVHGCLVRPSLHFSVEWPDQKRNRTLDLQLGLRSNIYGNDFAKTSPISVTYASDVLRTQEETGGPVVKSKFHAYHIRLADLNN</sequence>
<organism evidence="2">
    <name type="scientific">Aphanomyces astaci</name>
    <name type="common">Crayfish plague agent</name>
    <dbReference type="NCBI Taxonomy" id="112090"/>
    <lineage>
        <taxon>Eukaryota</taxon>
        <taxon>Sar</taxon>
        <taxon>Stramenopiles</taxon>
        <taxon>Oomycota</taxon>
        <taxon>Saprolegniomycetes</taxon>
        <taxon>Saprolegniales</taxon>
        <taxon>Verrucalvaceae</taxon>
        <taxon>Aphanomyces</taxon>
    </lineage>
</organism>
<dbReference type="InterPro" id="IPR055259">
    <property type="entry name" value="YkvP/CgeB_Glyco_trans-like"/>
</dbReference>
<dbReference type="RefSeq" id="XP_009821856.1">
    <property type="nucleotide sequence ID" value="XM_009823554.1"/>
</dbReference>
<evidence type="ECO:0000313" key="2">
    <source>
        <dbReference type="EMBL" id="ETV89456.1"/>
    </source>
</evidence>
<proteinExistence type="predicted"/>
<name>W4HCZ1_APHAT</name>
<dbReference type="VEuPathDB" id="FungiDB:H257_00730"/>
<dbReference type="OrthoDB" id="197036at2759"/>
<dbReference type="AlphaFoldDB" id="W4HCZ1"/>
<evidence type="ECO:0000259" key="1">
    <source>
        <dbReference type="Pfam" id="PF13524"/>
    </source>
</evidence>
<accession>W4HCZ1</accession>
<dbReference type="EMBL" id="KI913114">
    <property type="protein sequence ID" value="ETV89456.1"/>
    <property type="molecule type" value="Genomic_DNA"/>
</dbReference>
<reference evidence="2" key="1">
    <citation type="submission" date="2013-12" db="EMBL/GenBank/DDBJ databases">
        <title>The Genome Sequence of Aphanomyces astaci APO3.</title>
        <authorList>
            <consortium name="The Broad Institute Genomics Platform"/>
            <person name="Russ C."/>
            <person name="Tyler B."/>
            <person name="van West P."/>
            <person name="Dieguez-Uribeondo J."/>
            <person name="Young S.K."/>
            <person name="Zeng Q."/>
            <person name="Gargeya S."/>
            <person name="Fitzgerald M."/>
            <person name="Abouelleil A."/>
            <person name="Alvarado L."/>
            <person name="Chapman S.B."/>
            <person name="Gainer-Dewar J."/>
            <person name="Goldberg J."/>
            <person name="Griggs A."/>
            <person name="Gujja S."/>
            <person name="Hansen M."/>
            <person name="Howarth C."/>
            <person name="Imamovic A."/>
            <person name="Ireland A."/>
            <person name="Larimer J."/>
            <person name="McCowan C."/>
            <person name="Murphy C."/>
            <person name="Pearson M."/>
            <person name="Poon T.W."/>
            <person name="Priest M."/>
            <person name="Roberts A."/>
            <person name="Saif S."/>
            <person name="Shea T."/>
            <person name="Sykes S."/>
            <person name="Wortman J."/>
            <person name="Nusbaum C."/>
            <person name="Birren B."/>
        </authorList>
    </citation>
    <scope>NUCLEOTIDE SEQUENCE [LARGE SCALE GENOMIC DNA]</scope>
    <source>
        <strain evidence="2">APO3</strain>
    </source>
</reference>
<feature type="domain" description="Spore protein YkvP/CgeB glycosyl transferase-like" evidence="1">
    <location>
        <begin position="215"/>
        <end position="345"/>
    </location>
</feature>
<protein>
    <recommendedName>
        <fullName evidence="1">Spore protein YkvP/CgeB glycosyl transferase-like domain-containing protein</fullName>
    </recommendedName>
</protein>
<dbReference type="GeneID" id="20802726"/>
<dbReference type="Pfam" id="PF13524">
    <property type="entry name" value="Glyco_trans_1_2"/>
    <property type="match status" value="1"/>
</dbReference>
<gene>
    <name evidence="2" type="ORF">H257_00730</name>
</gene>